<reference evidence="3" key="1">
    <citation type="journal article" date="2019" name="Int. J. Syst. Evol. Microbiol.">
        <title>The Global Catalogue of Microorganisms (GCM) 10K type strain sequencing project: providing services to taxonomists for standard genome sequencing and annotation.</title>
        <authorList>
            <consortium name="The Broad Institute Genomics Platform"/>
            <consortium name="The Broad Institute Genome Sequencing Center for Infectious Disease"/>
            <person name="Wu L."/>
            <person name="Ma J."/>
        </authorList>
    </citation>
    <scope>NUCLEOTIDE SEQUENCE [LARGE SCALE GENOMIC DNA]</scope>
    <source>
        <strain evidence="3">CGMCC 1.12125</strain>
    </source>
</reference>
<feature type="compositionally biased region" description="Low complexity" evidence="1">
    <location>
        <begin position="50"/>
        <end position="68"/>
    </location>
</feature>
<evidence type="ECO:0000313" key="2">
    <source>
        <dbReference type="EMBL" id="MFC4428478.1"/>
    </source>
</evidence>
<feature type="compositionally biased region" description="Basic and acidic residues" evidence="1">
    <location>
        <begin position="1"/>
        <end position="20"/>
    </location>
</feature>
<dbReference type="RefSeq" id="WP_344230005.1">
    <property type="nucleotide sequence ID" value="NZ_BAAALH010000002.1"/>
</dbReference>
<gene>
    <name evidence="2" type="ORF">ACFO0K_02150</name>
</gene>
<name>A0ABV8XUY8_9MICC</name>
<protein>
    <submittedName>
        <fullName evidence="2">Uncharacterized protein</fullName>
    </submittedName>
</protein>
<feature type="region of interest" description="Disordered" evidence="1">
    <location>
        <begin position="48"/>
        <end position="96"/>
    </location>
</feature>
<feature type="region of interest" description="Disordered" evidence="1">
    <location>
        <begin position="1"/>
        <end position="22"/>
    </location>
</feature>
<dbReference type="Proteomes" id="UP001595965">
    <property type="component" value="Unassembled WGS sequence"/>
</dbReference>
<accession>A0ABV8XUY8</accession>
<organism evidence="2 3">
    <name type="scientific">Citricoccus alkalitolerans</name>
    <dbReference type="NCBI Taxonomy" id="246603"/>
    <lineage>
        <taxon>Bacteria</taxon>
        <taxon>Bacillati</taxon>
        <taxon>Actinomycetota</taxon>
        <taxon>Actinomycetes</taxon>
        <taxon>Micrococcales</taxon>
        <taxon>Micrococcaceae</taxon>
        <taxon>Citricoccus</taxon>
    </lineage>
</organism>
<dbReference type="EMBL" id="JBHSEN010000001">
    <property type="protein sequence ID" value="MFC4428478.1"/>
    <property type="molecule type" value="Genomic_DNA"/>
</dbReference>
<comment type="caution">
    <text evidence="2">The sequence shown here is derived from an EMBL/GenBank/DDBJ whole genome shotgun (WGS) entry which is preliminary data.</text>
</comment>
<keyword evidence="3" id="KW-1185">Reference proteome</keyword>
<evidence type="ECO:0000256" key="1">
    <source>
        <dbReference type="SAM" id="MobiDB-lite"/>
    </source>
</evidence>
<sequence>MHRYGRSGDDGDPASERIRQEGAYPVYQGLVVTCGVVPVEESRLEAGPVRAGRFTPGRFTTGRSTTGREPTAREPTRSSAPGNPEDQKRFMAGRPGKIPLQRWMRLGLVLGRPAM</sequence>
<proteinExistence type="predicted"/>
<evidence type="ECO:0000313" key="3">
    <source>
        <dbReference type="Proteomes" id="UP001595965"/>
    </source>
</evidence>